<sequence>MTETLVEVIGGVDTHADTHTAAAVDTTGRLLGHQQFPTDPDGYRQLLDWLASFGRVRQVGVEGTGSYGVGLYRHLHAQGISVIEVDRPSRKTRRRRGKSDSIDAETAARAVLAGTATTVPKTRTGIVETLRVITTTRATAVKARTAAKNALTAIARTAPEPLRSQLSGLGTDRLIAAAADLKPGFDMTEPCTATALALRRLARRCHNLAAEIREADLDLELILRELAPDLLARPGVGPATAAQLLITAGDNPQRLRAEAAFAMLCGAAPLPASSGRTDRHRLNRSGDRQANKALHTIALSRSRHHPETRAYIDRRTRQGLSDRDIRRCLKRYIARELFTHLQNALRRNTLQTPPPAQLSTT</sequence>
<dbReference type="Proteomes" id="UP000598996">
    <property type="component" value="Unassembled WGS sequence"/>
</dbReference>
<keyword evidence="5" id="KW-1185">Reference proteome</keyword>
<dbReference type="InterPro" id="IPR002525">
    <property type="entry name" value="Transp_IS110-like_N"/>
</dbReference>
<dbReference type="RefSeq" id="WP_202992909.1">
    <property type="nucleotide sequence ID" value="NZ_JAENHO010000005.1"/>
</dbReference>
<accession>A0ABS1VP00</accession>
<dbReference type="Pfam" id="PF01548">
    <property type="entry name" value="DEDD_Tnp_IS110"/>
    <property type="match status" value="1"/>
</dbReference>
<dbReference type="InterPro" id="IPR047650">
    <property type="entry name" value="Transpos_IS110"/>
</dbReference>
<name>A0ABS1VP00_9ACTN</name>
<dbReference type="Pfam" id="PF02371">
    <property type="entry name" value="Transposase_20"/>
    <property type="match status" value="1"/>
</dbReference>
<dbReference type="EMBL" id="JAENHO010000005">
    <property type="protein sequence ID" value="MBL7256369.1"/>
    <property type="molecule type" value="Genomic_DNA"/>
</dbReference>
<proteinExistence type="predicted"/>
<comment type="caution">
    <text evidence="4">The sequence shown here is derived from an EMBL/GenBank/DDBJ whole genome shotgun (WGS) entry which is preliminary data.</text>
</comment>
<evidence type="ECO:0000259" key="2">
    <source>
        <dbReference type="Pfam" id="PF01548"/>
    </source>
</evidence>
<organism evidence="4 5">
    <name type="scientific">Paractinoplanes lichenicola</name>
    <dbReference type="NCBI Taxonomy" id="2802976"/>
    <lineage>
        <taxon>Bacteria</taxon>
        <taxon>Bacillati</taxon>
        <taxon>Actinomycetota</taxon>
        <taxon>Actinomycetes</taxon>
        <taxon>Micromonosporales</taxon>
        <taxon>Micromonosporaceae</taxon>
        <taxon>Paractinoplanes</taxon>
    </lineage>
</organism>
<reference evidence="4 5" key="1">
    <citation type="submission" date="2021-01" db="EMBL/GenBank/DDBJ databases">
        <title>Actinoplanes sp. nov. LDG1-01 isolated from lichen.</title>
        <authorList>
            <person name="Saeng-In P."/>
            <person name="Phongsopitanun W."/>
            <person name="Kanchanasin P."/>
            <person name="Yuki M."/>
            <person name="Kudo T."/>
            <person name="Ohkuma M."/>
            <person name="Tanasupawat S."/>
        </authorList>
    </citation>
    <scope>NUCLEOTIDE SEQUENCE [LARGE SCALE GENOMIC DNA]</scope>
    <source>
        <strain evidence="4 5">LDG1-01</strain>
    </source>
</reference>
<feature type="domain" description="Transposase IS116/IS110/IS902 C-terminal" evidence="3">
    <location>
        <begin position="232"/>
        <end position="312"/>
    </location>
</feature>
<dbReference type="PANTHER" id="PTHR33055:SF16">
    <property type="entry name" value="TRANSPOSASE FOR INSERTION SEQUENCE ELEMENT IS1547"/>
    <property type="match status" value="1"/>
</dbReference>
<feature type="domain" description="Transposase IS110-like N-terminal" evidence="2">
    <location>
        <begin position="11"/>
        <end position="154"/>
    </location>
</feature>
<evidence type="ECO:0000256" key="1">
    <source>
        <dbReference type="SAM" id="MobiDB-lite"/>
    </source>
</evidence>
<evidence type="ECO:0000313" key="4">
    <source>
        <dbReference type="EMBL" id="MBL7256369.1"/>
    </source>
</evidence>
<protein>
    <submittedName>
        <fullName evidence="4">IS110 family transposase</fullName>
    </submittedName>
</protein>
<gene>
    <name evidence="4" type="ORF">JKJ07_18900</name>
</gene>
<feature type="region of interest" description="Disordered" evidence="1">
    <location>
        <begin position="273"/>
        <end position="293"/>
    </location>
</feature>
<evidence type="ECO:0000259" key="3">
    <source>
        <dbReference type="Pfam" id="PF02371"/>
    </source>
</evidence>
<dbReference type="NCBIfam" id="NF033542">
    <property type="entry name" value="transpos_IS110"/>
    <property type="match status" value="1"/>
</dbReference>
<dbReference type="InterPro" id="IPR003346">
    <property type="entry name" value="Transposase_20"/>
</dbReference>
<dbReference type="PANTHER" id="PTHR33055">
    <property type="entry name" value="TRANSPOSASE FOR INSERTION SEQUENCE ELEMENT IS1111A"/>
    <property type="match status" value="1"/>
</dbReference>
<evidence type="ECO:0000313" key="5">
    <source>
        <dbReference type="Proteomes" id="UP000598996"/>
    </source>
</evidence>